<evidence type="ECO:0000256" key="1">
    <source>
        <dbReference type="SAM" id="MobiDB-lite"/>
    </source>
</evidence>
<dbReference type="EMBL" id="KY404686">
    <property type="protein sequence ID" value="ARB50937.1"/>
    <property type="molecule type" value="Genomic_DNA"/>
</dbReference>
<sequence length="200" mass="21494">MAALKRLPSYAQNLDAAATALETRAHRLIMYRKLRIKTLAPKPANAVTTESSPEASTGVTTSNATVTTAEEAANCSIDNLTSGYKVNQTEVKADEIYKLKMINDAILKQASITLNAAVKGSPWDGNASLTGHPGFVKTDSSANNGNYLGALGTTDKLSETTADIKIFDTPTKRVDAKQRRKAPTGTQSPVQKWRVLFAMH</sequence>
<reference evidence="2" key="1">
    <citation type="submission" date="2016-12" db="EMBL/GenBank/DDBJ databases">
        <title>Extending the VSGnome of Trypanosoma brucei strain TREU927.</title>
        <authorList>
            <person name="Cross G.A."/>
        </authorList>
    </citation>
    <scope>NUCLEOTIDE SEQUENCE</scope>
    <source>
        <strain evidence="2">Tb927.99.2056</strain>
    </source>
</reference>
<organism evidence="2">
    <name type="scientific">Trypanosoma brucei</name>
    <dbReference type="NCBI Taxonomy" id="5691"/>
    <lineage>
        <taxon>Eukaryota</taxon>
        <taxon>Discoba</taxon>
        <taxon>Euglenozoa</taxon>
        <taxon>Kinetoplastea</taxon>
        <taxon>Metakinetoplastina</taxon>
        <taxon>Trypanosomatida</taxon>
        <taxon>Trypanosomatidae</taxon>
        <taxon>Trypanosoma</taxon>
    </lineage>
</organism>
<name>A0A1V0FYL5_9TRYP</name>
<dbReference type="AlphaFoldDB" id="A0A1V0FYL5"/>
<proteinExistence type="predicted"/>
<accession>A0A1V0FYL5</accession>
<feature type="region of interest" description="Disordered" evidence="1">
    <location>
        <begin position="42"/>
        <end position="61"/>
    </location>
</feature>
<dbReference type="VEuPathDB" id="TriTrypDB:Tb427_000114000"/>
<protein>
    <submittedName>
        <fullName evidence="2">Variant surface glycoprotein</fullName>
    </submittedName>
</protein>
<evidence type="ECO:0000313" key="2">
    <source>
        <dbReference type="EMBL" id="ARB50937.1"/>
    </source>
</evidence>